<feature type="chain" id="PRO_5016757452" evidence="3">
    <location>
        <begin position="29"/>
        <end position="220"/>
    </location>
</feature>
<organism evidence="4 5">
    <name type="scientific">Roseovarius nubinhibens</name>
    <dbReference type="NCBI Taxonomy" id="314263"/>
    <lineage>
        <taxon>Bacteria</taxon>
        <taxon>Pseudomonadati</taxon>
        <taxon>Pseudomonadota</taxon>
        <taxon>Alphaproteobacteria</taxon>
        <taxon>Rhodobacterales</taxon>
        <taxon>Roseobacteraceae</taxon>
        <taxon>Roseovarius</taxon>
    </lineage>
</organism>
<evidence type="ECO:0000313" key="5">
    <source>
        <dbReference type="Proteomes" id="UP000264719"/>
    </source>
</evidence>
<feature type="region of interest" description="Disordered" evidence="2">
    <location>
        <begin position="190"/>
        <end position="220"/>
    </location>
</feature>
<keyword evidence="3" id="KW-0732">Signal</keyword>
<evidence type="ECO:0000256" key="3">
    <source>
        <dbReference type="SAM" id="SignalP"/>
    </source>
</evidence>
<protein>
    <submittedName>
        <fullName evidence="4">Uncharacterized protein</fullName>
    </submittedName>
</protein>
<reference evidence="4 5" key="1">
    <citation type="journal article" date="2018" name="Nat. Biotechnol.">
        <title>A standardized bacterial taxonomy based on genome phylogeny substantially revises the tree of life.</title>
        <authorList>
            <person name="Parks D.H."/>
            <person name="Chuvochina M."/>
            <person name="Waite D.W."/>
            <person name="Rinke C."/>
            <person name="Skarshewski A."/>
            <person name="Chaumeil P.A."/>
            <person name="Hugenholtz P."/>
        </authorList>
    </citation>
    <scope>NUCLEOTIDE SEQUENCE [LARGE SCALE GENOMIC DNA]</scope>
    <source>
        <strain evidence="4">UBA9169</strain>
    </source>
</reference>
<evidence type="ECO:0000256" key="1">
    <source>
        <dbReference type="SAM" id="Coils"/>
    </source>
</evidence>
<feature type="signal peptide" evidence="3">
    <location>
        <begin position="1"/>
        <end position="28"/>
    </location>
</feature>
<dbReference type="InterPro" id="IPR024930">
    <property type="entry name" value="Skp_dom_sf"/>
</dbReference>
<evidence type="ECO:0000313" key="4">
    <source>
        <dbReference type="EMBL" id="HAR53387.1"/>
    </source>
</evidence>
<dbReference type="EMBL" id="DMVW01000156">
    <property type="protein sequence ID" value="HAR53387.1"/>
    <property type="molecule type" value="Genomic_DNA"/>
</dbReference>
<feature type="coiled-coil region" evidence="1">
    <location>
        <begin position="67"/>
        <end position="138"/>
    </location>
</feature>
<name>A0A348WFS5_9RHOB</name>
<comment type="caution">
    <text evidence="4">The sequence shown here is derived from an EMBL/GenBank/DDBJ whole genome shotgun (WGS) entry which is preliminary data.</text>
</comment>
<dbReference type="Proteomes" id="UP000264719">
    <property type="component" value="Unassembled WGS sequence"/>
</dbReference>
<sequence>MPGAARFAALGLALGLLAGGMAPAPAQAQAPATDPAQAGERQPDPTRILVLDTERLFVDSAPGRAFLERYNTEREALIASNRTVEEELRQEEQELTQKRLQLSPEAFRKLADAFDEKVREIREQSEQASRDLERRRDQAPFLLLRQAETVLFEIMRDTGGAVILDARQVLVRSDAVDITELAIARVNEAMESQTVDDGQAQELPEAGGEDTQDRGQQPAE</sequence>
<dbReference type="AlphaFoldDB" id="A0A348WFS5"/>
<dbReference type="SUPFAM" id="SSF111384">
    <property type="entry name" value="OmpH-like"/>
    <property type="match status" value="1"/>
</dbReference>
<dbReference type="SMART" id="SM00935">
    <property type="entry name" value="OmpH"/>
    <property type="match status" value="1"/>
</dbReference>
<dbReference type="GO" id="GO:0051082">
    <property type="term" value="F:unfolded protein binding"/>
    <property type="evidence" value="ECO:0007669"/>
    <property type="project" value="InterPro"/>
</dbReference>
<dbReference type="InterPro" id="IPR005632">
    <property type="entry name" value="Chaperone_Skp"/>
</dbReference>
<keyword evidence="1" id="KW-0175">Coiled coil</keyword>
<accession>A0A348WFS5</accession>
<proteinExistence type="predicted"/>
<dbReference type="Gene3D" id="3.30.910.20">
    <property type="entry name" value="Skp domain"/>
    <property type="match status" value="1"/>
</dbReference>
<gene>
    <name evidence="4" type="ORF">DCS45_16150</name>
</gene>
<dbReference type="Pfam" id="PF03938">
    <property type="entry name" value="OmpH"/>
    <property type="match status" value="1"/>
</dbReference>
<dbReference type="RefSeq" id="WP_339852459.1">
    <property type="nucleotide sequence ID" value="NZ_CAXAXR010000003.1"/>
</dbReference>
<evidence type="ECO:0000256" key="2">
    <source>
        <dbReference type="SAM" id="MobiDB-lite"/>
    </source>
</evidence>